<sequence>MKIAKLVTNQPRKKTKAHAAQLTPAIDAARRALSCRLAYYHRGQRSDCAWCGDGSGSAAADGSRTVGLWQYSCEPPHSVLKMHQPILRSEQIMHHMDTKLVLGQQNVITARSMGGTWHNMGSGHFWIKFVNTRFFT</sequence>
<dbReference type="AlphaFoldDB" id="A0A5B7CSV0"/>
<comment type="caution">
    <text evidence="1">The sequence shown here is derived from an EMBL/GenBank/DDBJ whole genome shotgun (WGS) entry which is preliminary data.</text>
</comment>
<accession>A0A5B7CSV0</accession>
<dbReference type="Proteomes" id="UP000324222">
    <property type="component" value="Unassembled WGS sequence"/>
</dbReference>
<reference evidence="1 2" key="1">
    <citation type="submission" date="2019-05" db="EMBL/GenBank/DDBJ databases">
        <title>Another draft genome of Portunus trituberculatus and its Hox gene families provides insights of decapod evolution.</title>
        <authorList>
            <person name="Jeong J.-H."/>
            <person name="Song I."/>
            <person name="Kim S."/>
            <person name="Choi T."/>
            <person name="Kim D."/>
            <person name="Ryu S."/>
            <person name="Kim W."/>
        </authorList>
    </citation>
    <scope>NUCLEOTIDE SEQUENCE [LARGE SCALE GENOMIC DNA]</scope>
    <source>
        <tissue evidence="1">Muscle</tissue>
    </source>
</reference>
<evidence type="ECO:0000313" key="1">
    <source>
        <dbReference type="EMBL" id="MPC12762.1"/>
    </source>
</evidence>
<dbReference type="EMBL" id="VSRR010000235">
    <property type="protein sequence ID" value="MPC12762.1"/>
    <property type="molecule type" value="Genomic_DNA"/>
</dbReference>
<organism evidence="1 2">
    <name type="scientific">Portunus trituberculatus</name>
    <name type="common">Swimming crab</name>
    <name type="synonym">Neptunus trituberculatus</name>
    <dbReference type="NCBI Taxonomy" id="210409"/>
    <lineage>
        <taxon>Eukaryota</taxon>
        <taxon>Metazoa</taxon>
        <taxon>Ecdysozoa</taxon>
        <taxon>Arthropoda</taxon>
        <taxon>Crustacea</taxon>
        <taxon>Multicrustacea</taxon>
        <taxon>Malacostraca</taxon>
        <taxon>Eumalacostraca</taxon>
        <taxon>Eucarida</taxon>
        <taxon>Decapoda</taxon>
        <taxon>Pleocyemata</taxon>
        <taxon>Brachyura</taxon>
        <taxon>Eubrachyura</taxon>
        <taxon>Portunoidea</taxon>
        <taxon>Portunidae</taxon>
        <taxon>Portuninae</taxon>
        <taxon>Portunus</taxon>
    </lineage>
</organism>
<keyword evidence="2" id="KW-1185">Reference proteome</keyword>
<evidence type="ECO:0000313" key="2">
    <source>
        <dbReference type="Proteomes" id="UP000324222"/>
    </source>
</evidence>
<protein>
    <submittedName>
        <fullName evidence="1">Uncharacterized protein</fullName>
    </submittedName>
</protein>
<proteinExistence type="predicted"/>
<name>A0A5B7CSV0_PORTR</name>
<gene>
    <name evidence="1" type="ORF">E2C01_005470</name>
</gene>